<dbReference type="CDD" id="cd14503">
    <property type="entry name" value="PTP-bact"/>
    <property type="match status" value="1"/>
</dbReference>
<name>A0A9X0UM85_VIBME</name>
<dbReference type="SUPFAM" id="SSF52799">
    <property type="entry name" value="(Phosphotyrosine protein) phosphatases II"/>
    <property type="match status" value="1"/>
</dbReference>
<keyword evidence="3" id="KW-1185">Reference proteome</keyword>
<dbReference type="Gene3D" id="3.90.190.10">
    <property type="entry name" value="Protein tyrosine phosphatase superfamily"/>
    <property type="match status" value="1"/>
</dbReference>
<dbReference type="NCBIfam" id="TIGR01244">
    <property type="entry name" value="TIGR01244 family sulfur transferase"/>
    <property type="match status" value="1"/>
</dbReference>
<evidence type="ECO:0000259" key="1">
    <source>
        <dbReference type="Pfam" id="PF04273"/>
    </source>
</evidence>
<feature type="domain" description="Beta-lactamase hydrolase-like protein phosphatase-like" evidence="1">
    <location>
        <begin position="5"/>
        <end position="108"/>
    </location>
</feature>
<dbReference type="AlphaFoldDB" id="A0A9X0UM85"/>
<gene>
    <name evidence="2" type="ORF">H8Q88_07480</name>
</gene>
<organism evidence="2 3">
    <name type="scientific">Vibrio metschnikovii</name>
    <dbReference type="NCBI Taxonomy" id="28172"/>
    <lineage>
        <taxon>Bacteria</taxon>
        <taxon>Pseudomonadati</taxon>
        <taxon>Pseudomonadota</taxon>
        <taxon>Gammaproteobacteria</taxon>
        <taxon>Vibrionales</taxon>
        <taxon>Vibrionaceae</taxon>
        <taxon>Vibrio</taxon>
    </lineage>
</organism>
<comment type="caution">
    <text evidence="2">The sequence shown here is derived from an EMBL/GenBank/DDBJ whole genome shotgun (WGS) entry which is preliminary data.</text>
</comment>
<dbReference type="GO" id="GO:0016787">
    <property type="term" value="F:hydrolase activity"/>
    <property type="evidence" value="ECO:0007669"/>
    <property type="project" value="InterPro"/>
</dbReference>
<dbReference type="InterPro" id="IPR005939">
    <property type="entry name" value="BLH_phosphatase-like"/>
</dbReference>
<reference evidence="2" key="1">
    <citation type="submission" date="2020-08" db="EMBL/GenBank/DDBJ databases">
        <title>Genome Sequencing and Pan-Genome Analysis of Migratory bird Vibrio Strains, Inner Mongolia.</title>
        <authorList>
            <person name="Zheng L."/>
        </authorList>
    </citation>
    <scope>NUCLEOTIDE SEQUENCE</scope>
    <source>
        <strain evidence="2">M13F</strain>
    </source>
</reference>
<protein>
    <submittedName>
        <fullName evidence="2">TIGR01244 family phosphatase</fullName>
    </submittedName>
</protein>
<sequence>MLTLITLTPQLTVAPQIEPSDIEQIAGLGFKSVINNRPDGEESGQPLNQAIEQHADQLGLAYVYLPVVGGQISEAQIHQFGELLQTLPQPILAFCRTGTRSSMLWSLASQDSAMFSERLQVATKQGFKLDGLGERFAQR</sequence>
<dbReference type="Pfam" id="PF04273">
    <property type="entry name" value="BLH_phosphatase"/>
    <property type="match status" value="1"/>
</dbReference>
<dbReference type="Proteomes" id="UP000615796">
    <property type="component" value="Unassembled WGS sequence"/>
</dbReference>
<accession>A0A9X0UM85</accession>
<dbReference type="RefSeq" id="WP_170904326.1">
    <property type="nucleotide sequence ID" value="NZ_CAWQCL010000023.1"/>
</dbReference>
<dbReference type="EMBL" id="JACRUP010000003">
    <property type="protein sequence ID" value="MBC5850803.1"/>
    <property type="molecule type" value="Genomic_DNA"/>
</dbReference>
<evidence type="ECO:0000313" key="2">
    <source>
        <dbReference type="EMBL" id="MBC5850803.1"/>
    </source>
</evidence>
<proteinExistence type="predicted"/>
<dbReference type="InterPro" id="IPR029021">
    <property type="entry name" value="Prot-tyrosine_phosphatase-like"/>
</dbReference>
<evidence type="ECO:0000313" key="3">
    <source>
        <dbReference type="Proteomes" id="UP000615796"/>
    </source>
</evidence>